<organism evidence="1 2">
    <name type="scientific">Oopsacas minuta</name>
    <dbReference type="NCBI Taxonomy" id="111878"/>
    <lineage>
        <taxon>Eukaryota</taxon>
        <taxon>Metazoa</taxon>
        <taxon>Porifera</taxon>
        <taxon>Hexactinellida</taxon>
        <taxon>Hexasterophora</taxon>
        <taxon>Lyssacinosida</taxon>
        <taxon>Leucopsacidae</taxon>
        <taxon>Oopsacas</taxon>
    </lineage>
</organism>
<evidence type="ECO:0000313" key="1">
    <source>
        <dbReference type="EMBL" id="KAI6654028.1"/>
    </source>
</evidence>
<dbReference type="Proteomes" id="UP001165289">
    <property type="component" value="Unassembled WGS sequence"/>
</dbReference>
<comment type="caution">
    <text evidence="1">The sequence shown here is derived from an EMBL/GenBank/DDBJ whole genome shotgun (WGS) entry which is preliminary data.</text>
</comment>
<name>A0AAV7JYJ5_9METZ</name>
<accession>A0AAV7JYJ5</accession>
<protein>
    <submittedName>
        <fullName evidence="1">Uncharacterized protein</fullName>
    </submittedName>
</protein>
<evidence type="ECO:0000313" key="2">
    <source>
        <dbReference type="Proteomes" id="UP001165289"/>
    </source>
</evidence>
<dbReference type="AlphaFoldDB" id="A0AAV7JYJ5"/>
<dbReference type="EMBL" id="JAKMXF010000233">
    <property type="protein sequence ID" value="KAI6654028.1"/>
    <property type="molecule type" value="Genomic_DNA"/>
</dbReference>
<sequence length="119" mass="13800">MATAEIGLNIEGLDRYDALSQQIQETFLEFHSLLDRKRILLLERVKYMKDLNFKYLDLSKALKQLEDIKSATNEILTENLIAEKKGQVVSLLDDNIANLEREKADLFPYYSIFNSCLIL</sequence>
<gene>
    <name evidence="1" type="ORF">LOD99_2875</name>
</gene>
<keyword evidence="2" id="KW-1185">Reference proteome</keyword>
<reference evidence="1 2" key="1">
    <citation type="journal article" date="2023" name="BMC Biol.">
        <title>The compact genome of the sponge Oopsacas minuta (Hexactinellida) is lacking key metazoan core genes.</title>
        <authorList>
            <person name="Santini S."/>
            <person name="Schenkelaars Q."/>
            <person name="Jourda C."/>
            <person name="Duchesne M."/>
            <person name="Belahbib H."/>
            <person name="Rocher C."/>
            <person name="Selva M."/>
            <person name="Riesgo A."/>
            <person name="Vervoort M."/>
            <person name="Leys S.P."/>
            <person name="Kodjabachian L."/>
            <person name="Le Bivic A."/>
            <person name="Borchiellini C."/>
            <person name="Claverie J.M."/>
            <person name="Renard E."/>
        </authorList>
    </citation>
    <scope>NUCLEOTIDE SEQUENCE [LARGE SCALE GENOMIC DNA]</scope>
    <source>
        <strain evidence="1">SPO-2</strain>
    </source>
</reference>
<proteinExistence type="predicted"/>